<dbReference type="InterPro" id="IPR023271">
    <property type="entry name" value="Aquaporin-like"/>
</dbReference>
<organism evidence="7 8">
    <name type="scientific">Tichowtungia aerotolerans</name>
    <dbReference type="NCBI Taxonomy" id="2697043"/>
    <lineage>
        <taxon>Bacteria</taxon>
        <taxon>Pseudomonadati</taxon>
        <taxon>Kiritimatiellota</taxon>
        <taxon>Tichowtungiia</taxon>
        <taxon>Tichowtungiales</taxon>
        <taxon>Tichowtungiaceae</taxon>
        <taxon>Tichowtungia</taxon>
    </lineage>
</organism>
<dbReference type="RefSeq" id="WP_160627895.1">
    <property type="nucleotide sequence ID" value="NZ_CP047593.1"/>
</dbReference>
<dbReference type="Proteomes" id="UP000464954">
    <property type="component" value="Chromosome"/>
</dbReference>
<evidence type="ECO:0000256" key="4">
    <source>
        <dbReference type="ARBA" id="ARBA00023136"/>
    </source>
</evidence>
<dbReference type="KEGG" id="taer:GT409_05965"/>
<evidence type="ECO:0000256" key="1">
    <source>
        <dbReference type="ARBA" id="ARBA00004141"/>
    </source>
</evidence>
<feature type="transmembrane region" description="Helical" evidence="6">
    <location>
        <begin position="62"/>
        <end position="83"/>
    </location>
</feature>
<comment type="subcellular location">
    <subcellularLocation>
        <location evidence="1">Membrane</location>
        <topology evidence="1">Multi-pass membrane protein</topology>
    </subcellularLocation>
</comment>
<dbReference type="Gene3D" id="1.20.1080.10">
    <property type="entry name" value="Glycerol uptake facilitator protein"/>
    <property type="match status" value="1"/>
</dbReference>
<feature type="transmembrane region" description="Helical" evidence="6">
    <location>
        <begin position="104"/>
        <end position="132"/>
    </location>
</feature>
<keyword evidence="4 6" id="KW-0472">Membrane</keyword>
<dbReference type="InterPro" id="IPR024002">
    <property type="entry name" value="For/NO2_transpt_CS"/>
</dbReference>
<gene>
    <name evidence="7" type="ORF">GT409_05965</name>
</gene>
<protein>
    <submittedName>
        <fullName evidence="7">Nitrite transporter NirC</fullName>
    </submittedName>
</protein>
<reference evidence="7 8" key="1">
    <citation type="submission" date="2020-01" db="EMBL/GenBank/DDBJ databases">
        <title>Ponticoccus aerotolerans gen. nov., sp. nov., an anaerobic bacterium and proposal of Ponticoccusceae fam. nov., Ponticoccusles ord. nov. and Ponticoccuse classis nov. in the phylum Kiritimatiellaeota.</title>
        <authorList>
            <person name="Zhou L.Y."/>
            <person name="Du Z.J."/>
        </authorList>
    </citation>
    <scope>NUCLEOTIDE SEQUENCE [LARGE SCALE GENOMIC DNA]</scope>
    <source>
        <strain evidence="7 8">S-5007</strain>
    </source>
</reference>
<evidence type="ECO:0000256" key="3">
    <source>
        <dbReference type="ARBA" id="ARBA00022989"/>
    </source>
</evidence>
<dbReference type="GO" id="GO:0015499">
    <property type="term" value="F:formate transmembrane transporter activity"/>
    <property type="evidence" value="ECO:0007669"/>
    <property type="project" value="TreeGrafter"/>
</dbReference>
<evidence type="ECO:0000256" key="5">
    <source>
        <dbReference type="ARBA" id="ARBA00049660"/>
    </source>
</evidence>
<proteinExistence type="inferred from homology"/>
<keyword evidence="3 6" id="KW-1133">Transmembrane helix</keyword>
<evidence type="ECO:0000313" key="7">
    <source>
        <dbReference type="EMBL" id="QHI69007.1"/>
    </source>
</evidence>
<feature type="transmembrane region" description="Helical" evidence="6">
    <location>
        <begin position="25"/>
        <end position="50"/>
    </location>
</feature>
<feature type="transmembrane region" description="Helical" evidence="6">
    <location>
        <begin position="224"/>
        <end position="250"/>
    </location>
</feature>
<dbReference type="EMBL" id="CP047593">
    <property type="protein sequence ID" value="QHI69007.1"/>
    <property type="molecule type" value="Genomic_DNA"/>
</dbReference>
<sequence>MYQESVDAAVQLGVKKTVFLKNNPLGYFIASMLAGLYVGLGTILIFSVGAPFDQADSPAVKLVMGVSFAIALTLVVFAGSELFTGNTMYLTFSGLARKTRIRDLLNIWTVSWIGNLLGSLALAWLVVFSGSIDHAFPMIGKVTAAKMSVEPGALVARGLLCNLLVCLALWTAGRTRSDAAKIMLIGLCLFAFIGSGFEHSIANMSLLAMGLFAHAGDGINWGGYFYNLLWVTFGNILGGAVVLAGAYHLASRNR</sequence>
<dbReference type="PROSITE" id="PS01006">
    <property type="entry name" value="FORMATE_NITRITE_TP_2"/>
    <property type="match status" value="1"/>
</dbReference>
<keyword evidence="8" id="KW-1185">Reference proteome</keyword>
<dbReference type="Pfam" id="PF01226">
    <property type="entry name" value="Form_Nir_trans"/>
    <property type="match status" value="1"/>
</dbReference>
<keyword evidence="2 6" id="KW-0812">Transmembrane</keyword>
<dbReference type="InterPro" id="IPR000292">
    <property type="entry name" value="For/NO2_transpt"/>
</dbReference>
<evidence type="ECO:0000256" key="2">
    <source>
        <dbReference type="ARBA" id="ARBA00022692"/>
    </source>
</evidence>
<name>A0A6P1M582_9BACT</name>
<feature type="transmembrane region" description="Helical" evidence="6">
    <location>
        <begin position="184"/>
        <end position="212"/>
    </location>
</feature>
<dbReference type="PANTHER" id="PTHR30520">
    <property type="entry name" value="FORMATE TRANSPORTER-RELATED"/>
    <property type="match status" value="1"/>
</dbReference>
<comment type="similarity">
    <text evidence="5">Belongs to the FNT transporter (TC 1.A.16) family.</text>
</comment>
<dbReference type="AlphaFoldDB" id="A0A6P1M582"/>
<accession>A0A6P1M582</accession>
<feature type="transmembrane region" description="Helical" evidence="6">
    <location>
        <begin position="152"/>
        <end position="172"/>
    </location>
</feature>
<evidence type="ECO:0000256" key="6">
    <source>
        <dbReference type="SAM" id="Phobius"/>
    </source>
</evidence>
<evidence type="ECO:0000313" key="8">
    <source>
        <dbReference type="Proteomes" id="UP000464954"/>
    </source>
</evidence>
<dbReference type="GO" id="GO:0005886">
    <property type="term" value="C:plasma membrane"/>
    <property type="evidence" value="ECO:0007669"/>
    <property type="project" value="TreeGrafter"/>
</dbReference>
<dbReference type="PANTHER" id="PTHR30520:SF8">
    <property type="entry name" value="NITRITE TRANSPORTER NIRC"/>
    <property type="match status" value="1"/>
</dbReference>